<keyword evidence="3" id="KW-1185">Reference proteome</keyword>
<evidence type="ECO:0000313" key="2">
    <source>
        <dbReference type="EMBL" id="GBN11096.1"/>
    </source>
</evidence>
<protein>
    <submittedName>
        <fullName evidence="2">Uncharacterized protein</fullName>
    </submittedName>
</protein>
<evidence type="ECO:0000313" key="3">
    <source>
        <dbReference type="Proteomes" id="UP000499080"/>
    </source>
</evidence>
<feature type="compositionally biased region" description="Polar residues" evidence="1">
    <location>
        <begin position="51"/>
        <end position="60"/>
    </location>
</feature>
<feature type="region of interest" description="Disordered" evidence="1">
    <location>
        <begin position="51"/>
        <end position="70"/>
    </location>
</feature>
<dbReference type="Proteomes" id="UP000499080">
    <property type="component" value="Unassembled WGS sequence"/>
</dbReference>
<dbReference type="AlphaFoldDB" id="A0A4Y2LBZ4"/>
<name>A0A4Y2LBZ4_ARAVE</name>
<gene>
    <name evidence="2" type="ORF">AVEN_227059_1</name>
</gene>
<accession>A0A4Y2LBZ4</accession>
<proteinExistence type="predicted"/>
<reference evidence="2 3" key="1">
    <citation type="journal article" date="2019" name="Sci. Rep.">
        <title>Orb-weaving spider Araneus ventricosus genome elucidates the spidroin gene catalogue.</title>
        <authorList>
            <person name="Kono N."/>
            <person name="Nakamura H."/>
            <person name="Ohtoshi R."/>
            <person name="Moran D.A.P."/>
            <person name="Shinohara A."/>
            <person name="Yoshida Y."/>
            <person name="Fujiwara M."/>
            <person name="Mori M."/>
            <person name="Tomita M."/>
            <person name="Arakawa K."/>
        </authorList>
    </citation>
    <scope>NUCLEOTIDE SEQUENCE [LARGE SCALE GENOMIC DNA]</scope>
</reference>
<dbReference type="EMBL" id="BGPR01005538">
    <property type="protein sequence ID" value="GBN11096.1"/>
    <property type="molecule type" value="Genomic_DNA"/>
</dbReference>
<comment type="caution">
    <text evidence="2">The sequence shown here is derived from an EMBL/GenBank/DDBJ whole genome shotgun (WGS) entry which is preliminary data.</text>
</comment>
<sequence length="178" mass="20002">MAGGSSTLPQINNQARKSTHCAQCTRERIISMLLYLSLPLLLAFSRDETNTTPAFSTSSGRGFLSSGMDPRFPQPCQNHHRFAHQVEDSYHEGRDSRIPQSCQNHHRWAHRCNSLGRGFLSSGMGFPDPAIMSKSSLQLIRSRILIIRDGIPLSRNHAKIIIAWLIVATHQVEDSFHQ</sequence>
<organism evidence="2 3">
    <name type="scientific">Araneus ventricosus</name>
    <name type="common">Orbweaver spider</name>
    <name type="synonym">Epeira ventricosa</name>
    <dbReference type="NCBI Taxonomy" id="182803"/>
    <lineage>
        <taxon>Eukaryota</taxon>
        <taxon>Metazoa</taxon>
        <taxon>Ecdysozoa</taxon>
        <taxon>Arthropoda</taxon>
        <taxon>Chelicerata</taxon>
        <taxon>Arachnida</taxon>
        <taxon>Araneae</taxon>
        <taxon>Araneomorphae</taxon>
        <taxon>Entelegynae</taxon>
        <taxon>Araneoidea</taxon>
        <taxon>Araneidae</taxon>
        <taxon>Araneus</taxon>
    </lineage>
</organism>
<evidence type="ECO:0000256" key="1">
    <source>
        <dbReference type="SAM" id="MobiDB-lite"/>
    </source>
</evidence>